<comment type="similarity">
    <text evidence="2">Belongs to the glycosyltransferase 41 family. O-GlcNAc transferase subfamily.</text>
</comment>
<evidence type="ECO:0000256" key="4">
    <source>
        <dbReference type="ARBA" id="ARBA00022676"/>
    </source>
</evidence>
<dbReference type="Pfam" id="PF13844">
    <property type="entry name" value="Glyco_transf_41"/>
    <property type="match status" value="2"/>
</dbReference>
<dbReference type="PROSITE" id="PS50005">
    <property type="entry name" value="TPR"/>
    <property type="match status" value="2"/>
</dbReference>
<dbReference type="SUPFAM" id="SSF48452">
    <property type="entry name" value="TPR-like"/>
    <property type="match status" value="1"/>
</dbReference>
<evidence type="ECO:0000313" key="10">
    <source>
        <dbReference type="EMBL" id="RMH88606.1"/>
    </source>
</evidence>
<organism evidence="10 11">
    <name type="scientific">Solilutibacter pythonis</name>
    <dbReference type="NCBI Taxonomy" id="2483112"/>
    <lineage>
        <taxon>Bacteria</taxon>
        <taxon>Pseudomonadati</taxon>
        <taxon>Pseudomonadota</taxon>
        <taxon>Gammaproteobacteria</taxon>
        <taxon>Lysobacterales</taxon>
        <taxon>Lysobacteraceae</taxon>
        <taxon>Solilutibacter</taxon>
    </lineage>
</organism>
<reference evidence="10 11" key="1">
    <citation type="submission" date="2018-10" db="EMBL/GenBank/DDBJ databases">
        <title>Proposal of Lysobacter pythonis sp. nov. isolated from royal pythons (Python regius).</title>
        <authorList>
            <person name="Hans-Juergen B."/>
            <person name="Huptas C."/>
            <person name="Sandra B."/>
            <person name="Igor L."/>
            <person name="Joachim S."/>
            <person name="Siegfried S."/>
            <person name="Mareike W."/>
            <person name="Peter K."/>
        </authorList>
    </citation>
    <scope>NUCLEOTIDE SEQUENCE [LARGE SCALE GENOMIC DNA]</scope>
    <source>
        <strain evidence="10 11">4284/11</strain>
    </source>
</reference>
<keyword evidence="7 8" id="KW-0802">TPR repeat</keyword>
<feature type="domain" description="O-GlcNAc transferase C-terminal" evidence="9">
    <location>
        <begin position="287"/>
        <end position="437"/>
    </location>
</feature>
<dbReference type="Gene3D" id="1.25.40.10">
    <property type="entry name" value="Tetratricopeptide repeat domain"/>
    <property type="match status" value="1"/>
</dbReference>
<dbReference type="PANTHER" id="PTHR44366">
    <property type="entry name" value="UDP-N-ACETYLGLUCOSAMINE--PEPTIDE N-ACETYLGLUCOSAMINYLTRANSFERASE 110 KDA SUBUNIT"/>
    <property type="match status" value="1"/>
</dbReference>
<accession>A0A3M2HFV0</accession>
<gene>
    <name evidence="10" type="ORF">EBB59_11580</name>
</gene>
<name>A0A3M2HFV0_9GAMM</name>
<evidence type="ECO:0000313" key="11">
    <source>
        <dbReference type="Proteomes" id="UP000275012"/>
    </source>
</evidence>
<feature type="domain" description="O-GlcNAc transferase C-terminal" evidence="9">
    <location>
        <begin position="449"/>
        <end position="628"/>
    </location>
</feature>
<proteinExistence type="inferred from homology"/>
<dbReference type="InterPro" id="IPR011990">
    <property type="entry name" value="TPR-like_helical_dom_sf"/>
</dbReference>
<dbReference type="PANTHER" id="PTHR44366:SF1">
    <property type="entry name" value="UDP-N-ACETYLGLUCOSAMINE--PEPTIDE N-ACETYLGLUCOSAMINYLTRANSFERASE 110 KDA SUBUNIT"/>
    <property type="match status" value="1"/>
</dbReference>
<dbReference type="InterPro" id="IPR029489">
    <property type="entry name" value="OGT/SEC/SPY_C"/>
</dbReference>
<evidence type="ECO:0000256" key="8">
    <source>
        <dbReference type="PROSITE-ProRule" id="PRU00339"/>
    </source>
</evidence>
<evidence type="ECO:0000256" key="1">
    <source>
        <dbReference type="ARBA" id="ARBA00004922"/>
    </source>
</evidence>
<dbReference type="Gene3D" id="3.40.50.2000">
    <property type="entry name" value="Glycogen Phosphorylase B"/>
    <property type="match status" value="1"/>
</dbReference>
<comment type="pathway">
    <text evidence="1">Protein modification; protein glycosylation.</text>
</comment>
<keyword evidence="11" id="KW-1185">Reference proteome</keyword>
<sequence length="657" mass="72821">MDKATHARQLHQAGKLGQAVTFYRQALQKAPHDHQLMFDLGIALLQDGRPDDAGLLLAAIPPQADSHPEAMLALATVLRTQQQFSDGLHAAKAAAQLLPNHPLAWLMLGSLYVLNSQHAIAEPALRKALQLAPDFAEAWHYLGESLQAQRRYHEAATAYHRSAQAQPTDIINIGICAELSGDLPAARAYYLESNKLTPGRLDILVRLANVCAQMCHLQEVEDICATVAQLTSHPYHEFDANHIEPFPLSYLPLPEAFKRDALTTYAARVVKRAEASCIELPSTPPAHMGNRIRIGYLSPDLGNHAVGQLLRQHFAAHQRDGFEVFAYSLHDHQDEIAREIAIDVEHFVMCESMSAAEIAQRIHRDGIDLLIDLGGYTLGAKPEVLAMRPAKHQLGWLGFIHGQQAPWLDGIILDRYCAPASIDWPYRDRIIWIDSPMFPAWKPAQAKADRAKFGFPHDSPILASFNNSYKLDTTLLSAWVRILQGAPKAHLLVFMRNLPSRSGFLEAWHMLGGDLNRLQFVEAVSFDEQLQRAASCDLFLDAFRYQAGATAIFSIAAGLPLLTVAGNTPAARMSAGINHYLGMDELLCNDTEQYIRRATTLANNSEQLATVRQQLALQVSKFDLLSPRRCAAEIERISSELIAGSVSWITHSQPLHD</sequence>
<dbReference type="OrthoDB" id="255821at2"/>
<keyword evidence="5" id="KW-0808">Transferase</keyword>
<evidence type="ECO:0000259" key="9">
    <source>
        <dbReference type="Pfam" id="PF13844"/>
    </source>
</evidence>
<dbReference type="EC" id="2.4.1.255" evidence="3"/>
<dbReference type="Pfam" id="PF14559">
    <property type="entry name" value="TPR_19"/>
    <property type="match status" value="1"/>
</dbReference>
<dbReference type="GO" id="GO:0097363">
    <property type="term" value="F:protein O-acetylglucosaminyltransferase activity"/>
    <property type="evidence" value="ECO:0007669"/>
    <property type="project" value="UniProtKB-EC"/>
</dbReference>
<dbReference type="EMBL" id="RFLY01000019">
    <property type="protein sequence ID" value="RMH88606.1"/>
    <property type="molecule type" value="Genomic_DNA"/>
</dbReference>
<dbReference type="SUPFAM" id="SSF53756">
    <property type="entry name" value="UDP-Glycosyltransferase/glycogen phosphorylase"/>
    <property type="match status" value="1"/>
</dbReference>
<dbReference type="AlphaFoldDB" id="A0A3M2HFV0"/>
<dbReference type="InterPro" id="IPR037919">
    <property type="entry name" value="OGT"/>
</dbReference>
<dbReference type="Gene3D" id="3.40.50.11380">
    <property type="match status" value="1"/>
</dbReference>
<dbReference type="Pfam" id="PF13432">
    <property type="entry name" value="TPR_16"/>
    <property type="match status" value="1"/>
</dbReference>
<dbReference type="RefSeq" id="WP_122102308.1">
    <property type="nucleotide sequence ID" value="NZ_RFLY01000019.1"/>
</dbReference>
<evidence type="ECO:0000256" key="5">
    <source>
        <dbReference type="ARBA" id="ARBA00022679"/>
    </source>
</evidence>
<dbReference type="GO" id="GO:0006493">
    <property type="term" value="P:protein O-linked glycosylation"/>
    <property type="evidence" value="ECO:0007669"/>
    <property type="project" value="InterPro"/>
</dbReference>
<feature type="repeat" description="TPR" evidence="8">
    <location>
        <begin position="102"/>
        <end position="135"/>
    </location>
</feature>
<dbReference type="InterPro" id="IPR013105">
    <property type="entry name" value="TPR_2"/>
</dbReference>
<comment type="caution">
    <text evidence="10">The sequence shown here is derived from an EMBL/GenBank/DDBJ whole genome shotgun (WGS) entry which is preliminary data.</text>
</comment>
<evidence type="ECO:0000256" key="2">
    <source>
        <dbReference type="ARBA" id="ARBA00005386"/>
    </source>
</evidence>
<dbReference type="Proteomes" id="UP000275012">
    <property type="component" value="Unassembled WGS sequence"/>
</dbReference>
<feature type="repeat" description="TPR" evidence="8">
    <location>
        <begin position="136"/>
        <end position="169"/>
    </location>
</feature>
<dbReference type="InterPro" id="IPR019734">
    <property type="entry name" value="TPR_rpt"/>
</dbReference>
<keyword evidence="4" id="KW-0328">Glycosyltransferase</keyword>
<evidence type="ECO:0000256" key="3">
    <source>
        <dbReference type="ARBA" id="ARBA00011970"/>
    </source>
</evidence>
<protein>
    <recommendedName>
        <fullName evidence="3">protein O-GlcNAc transferase</fullName>
        <ecNumber evidence="3">2.4.1.255</ecNumber>
    </recommendedName>
</protein>
<keyword evidence="6" id="KW-0677">Repeat</keyword>
<evidence type="ECO:0000256" key="6">
    <source>
        <dbReference type="ARBA" id="ARBA00022737"/>
    </source>
</evidence>
<dbReference type="SMART" id="SM00028">
    <property type="entry name" value="TPR"/>
    <property type="match status" value="4"/>
</dbReference>
<evidence type="ECO:0000256" key="7">
    <source>
        <dbReference type="ARBA" id="ARBA00022803"/>
    </source>
</evidence>
<dbReference type="Pfam" id="PF07719">
    <property type="entry name" value="TPR_2"/>
    <property type="match status" value="1"/>
</dbReference>